<dbReference type="Pfam" id="PF08843">
    <property type="entry name" value="AbiEii"/>
    <property type="match status" value="1"/>
</dbReference>
<dbReference type="KEGG" id="sng:SNE_A03380"/>
<gene>
    <name evidence="1" type="ordered locus">SNE_A03380</name>
</gene>
<proteinExistence type="predicted"/>
<evidence type="ECO:0000313" key="1">
    <source>
        <dbReference type="EMBL" id="CCB88215.1"/>
    </source>
</evidence>
<sequence>MISVEQQFAEKIHAYTLPREQGYNSRVKDLVDMALLIQSYKIDYERVAAALKQTFARRRTHKLPDTLNTPPWDWNNTFEVLAMQCDLERDIRVIFAGVCDFYENALLAKTS</sequence>
<dbReference type="EMBL" id="FR872582">
    <property type="protein sequence ID" value="CCB88215.1"/>
    <property type="molecule type" value="Genomic_DNA"/>
</dbReference>
<reference key="1">
    <citation type="journal article" date="2011" name="Mol. Biol. Evol.">
        <title>Unity in variety -- the pan-genome of the Chlamydiae.</title>
        <authorList>
            <person name="Collingro A."/>
            <person name="Tischler P."/>
            <person name="Weinmaier T."/>
            <person name="Penz T."/>
            <person name="Heinz E."/>
            <person name="Brunham R.C."/>
            <person name="Read T.D."/>
            <person name="Bavoil P.M."/>
            <person name="Sachse K."/>
            <person name="Kahane S."/>
            <person name="Friedman M.G."/>
            <person name="Rattei T."/>
            <person name="Myers G.S.A."/>
            <person name="Horn M."/>
        </authorList>
    </citation>
    <scope>NUCLEOTIDE SEQUENCE</scope>
    <source>
        <strain>Z</strain>
    </source>
</reference>
<accession>F8L685</accession>
<dbReference type="AlphaFoldDB" id="F8L685"/>
<evidence type="ECO:0000313" key="2">
    <source>
        <dbReference type="Proteomes" id="UP000000496"/>
    </source>
</evidence>
<dbReference type="HOGENOM" id="CLU_2156661_0_0_0"/>
<organism evidence="1 2">
    <name type="scientific">Simkania negevensis (strain ATCC VR-1471 / DSM 27360 / Z)</name>
    <dbReference type="NCBI Taxonomy" id="331113"/>
    <lineage>
        <taxon>Bacteria</taxon>
        <taxon>Pseudomonadati</taxon>
        <taxon>Chlamydiota</taxon>
        <taxon>Chlamydiia</taxon>
        <taxon>Parachlamydiales</taxon>
        <taxon>Simkaniaceae</taxon>
        <taxon>Simkania</taxon>
    </lineage>
</organism>
<dbReference type="Proteomes" id="UP000000496">
    <property type="component" value="Chromosome gsn.131"/>
</dbReference>
<keyword evidence="2" id="KW-1185">Reference proteome</keyword>
<reference evidence="1 2" key="2">
    <citation type="journal article" date="2011" name="Mol. Biol. Evol.">
        <title>Unity in variety--the pan-genome of the Chlamydiae.</title>
        <authorList>
            <person name="Collingro A."/>
            <person name="Tischler P."/>
            <person name="Weinmaier T."/>
            <person name="Penz T."/>
            <person name="Heinz E."/>
            <person name="Brunham R.C."/>
            <person name="Read T.D."/>
            <person name="Bavoil P.M."/>
            <person name="Sachse K."/>
            <person name="Kahane S."/>
            <person name="Friedman M.G."/>
            <person name="Rattei T."/>
            <person name="Myers G.S."/>
            <person name="Horn M."/>
        </authorList>
    </citation>
    <scope>NUCLEOTIDE SEQUENCE [LARGE SCALE GENOMIC DNA]</scope>
    <source>
        <strain evidence="2">ATCC VR-1471 / Z</strain>
    </source>
</reference>
<protein>
    <submittedName>
        <fullName evidence="1">Uncharacterized protein</fullName>
    </submittedName>
</protein>
<dbReference type="InterPro" id="IPR014942">
    <property type="entry name" value="AbiEii"/>
</dbReference>
<name>F8L685_SIMNZ</name>
<dbReference type="STRING" id="331113.SNE_A03380"/>